<accession>A0ABW4HRZ8</accession>
<evidence type="ECO:0000313" key="3">
    <source>
        <dbReference type="Proteomes" id="UP001597221"/>
    </source>
</evidence>
<proteinExistence type="predicted"/>
<keyword evidence="2" id="KW-0378">Hydrolase</keyword>
<dbReference type="SUPFAM" id="SSF55608">
    <property type="entry name" value="Homing endonucleases"/>
    <property type="match status" value="1"/>
</dbReference>
<sequence>MLAKYIGSLLGDGYISKGAKRSINYYYQEHFGESQREYRIWKLSKLKNLGFTINGNYLRSKSHPYFTNLYPLLYPNGIKSLTSSFLSKCNHPIFITTLYLDDGSLNFSYHYNKEKNTLYCHPSIQLYTLNLTRNENVSLAEHLNQTFNTNFSISSHPDGNKSLLKLNKEIDVRYFLNLIKPYVQEIPSMKYKTCLEEKIRLYNNKIKERYGKEVIIKISSSSRRNPYSTLELNTIIQMKRSGYKDKEIASKLGRTYWSVIYKMSELRKKGLL</sequence>
<evidence type="ECO:0000313" key="2">
    <source>
        <dbReference type="EMBL" id="MFD1608414.1"/>
    </source>
</evidence>
<keyword evidence="2" id="KW-0540">Nuclease</keyword>
<reference evidence="3" key="1">
    <citation type="journal article" date="2019" name="Int. J. Syst. Evol. Microbiol.">
        <title>The Global Catalogue of Microorganisms (GCM) 10K type strain sequencing project: providing services to taxonomists for standard genome sequencing and annotation.</title>
        <authorList>
            <consortium name="The Broad Institute Genomics Platform"/>
            <consortium name="The Broad Institute Genome Sequencing Center for Infectious Disease"/>
            <person name="Wu L."/>
            <person name="Ma J."/>
        </authorList>
    </citation>
    <scope>NUCLEOTIDE SEQUENCE [LARGE SCALE GENOMIC DNA]</scope>
    <source>
        <strain evidence="3">CGMCC 1.12376</strain>
    </source>
</reference>
<protein>
    <submittedName>
        <fullName evidence="2">DNA endonuclease</fullName>
    </submittedName>
</protein>
<dbReference type="RefSeq" id="WP_379597749.1">
    <property type="nucleotide sequence ID" value="NZ_JBHUDE010000069.1"/>
</dbReference>
<organism evidence="2 3">
    <name type="scientific">Oceanobacillus luteolus</name>
    <dbReference type="NCBI Taxonomy" id="1274358"/>
    <lineage>
        <taxon>Bacteria</taxon>
        <taxon>Bacillati</taxon>
        <taxon>Bacillota</taxon>
        <taxon>Bacilli</taxon>
        <taxon>Bacillales</taxon>
        <taxon>Bacillaceae</taxon>
        <taxon>Oceanobacillus</taxon>
    </lineage>
</organism>
<dbReference type="GO" id="GO:0004519">
    <property type="term" value="F:endonuclease activity"/>
    <property type="evidence" value="ECO:0007669"/>
    <property type="project" value="UniProtKB-KW"/>
</dbReference>
<feature type="domain" description="Homing endonuclease LAGLIDADG" evidence="1">
    <location>
        <begin position="6"/>
        <end position="166"/>
    </location>
</feature>
<dbReference type="Pfam" id="PF03161">
    <property type="entry name" value="LAGLIDADG_2"/>
    <property type="match status" value="1"/>
</dbReference>
<dbReference type="InterPro" id="IPR004860">
    <property type="entry name" value="LAGLIDADG_dom"/>
</dbReference>
<comment type="caution">
    <text evidence="2">The sequence shown here is derived from an EMBL/GenBank/DDBJ whole genome shotgun (WGS) entry which is preliminary data.</text>
</comment>
<keyword evidence="2" id="KW-0255">Endonuclease</keyword>
<dbReference type="Proteomes" id="UP001597221">
    <property type="component" value="Unassembled WGS sequence"/>
</dbReference>
<dbReference type="InterPro" id="IPR027434">
    <property type="entry name" value="Homing_endonucl"/>
</dbReference>
<gene>
    <name evidence="2" type="ORF">ACFSBH_12170</name>
</gene>
<name>A0ABW4HRZ8_9BACI</name>
<evidence type="ECO:0000259" key="1">
    <source>
        <dbReference type="Pfam" id="PF03161"/>
    </source>
</evidence>
<keyword evidence="3" id="KW-1185">Reference proteome</keyword>
<dbReference type="EMBL" id="JBHUDE010000069">
    <property type="protein sequence ID" value="MFD1608414.1"/>
    <property type="molecule type" value="Genomic_DNA"/>
</dbReference>
<dbReference type="Gene3D" id="3.10.28.10">
    <property type="entry name" value="Homing endonucleases"/>
    <property type="match status" value="1"/>
</dbReference>